<keyword evidence="8" id="KW-1185">Reference proteome</keyword>
<gene>
    <name evidence="7" type="ORF">DEBURN_LOCUS2618</name>
</gene>
<dbReference type="PROSITE" id="PS00498">
    <property type="entry name" value="TYROSINASE_2"/>
    <property type="match status" value="1"/>
</dbReference>
<dbReference type="Proteomes" id="UP000789706">
    <property type="component" value="Unassembled WGS sequence"/>
</dbReference>
<accession>A0A9N8VTA4</accession>
<feature type="domain" description="Tyrosinase copper-binding" evidence="6">
    <location>
        <begin position="317"/>
        <end position="328"/>
    </location>
</feature>
<organism evidence="7 8">
    <name type="scientific">Diversispora eburnea</name>
    <dbReference type="NCBI Taxonomy" id="1213867"/>
    <lineage>
        <taxon>Eukaryota</taxon>
        <taxon>Fungi</taxon>
        <taxon>Fungi incertae sedis</taxon>
        <taxon>Mucoromycota</taxon>
        <taxon>Glomeromycotina</taxon>
        <taxon>Glomeromycetes</taxon>
        <taxon>Diversisporales</taxon>
        <taxon>Diversisporaceae</taxon>
        <taxon>Diversispora</taxon>
    </lineage>
</organism>
<evidence type="ECO:0000313" key="7">
    <source>
        <dbReference type="EMBL" id="CAG8459805.1"/>
    </source>
</evidence>
<dbReference type="Pfam" id="PF03723">
    <property type="entry name" value="Hemocyanin_C"/>
    <property type="match status" value="1"/>
</dbReference>
<reference evidence="7" key="1">
    <citation type="submission" date="2021-06" db="EMBL/GenBank/DDBJ databases">
        <authorList>
            <person name="Kallberg Y."/>
            <person name="Tangrot J."/>
            <person name="Rosling A."/>
        </authorList>
    </citation>
    <scope>NUCLEOTIDE SEQUENCE</scope>
    <source>
        <strain evidence="7">AZ414A</strain>
    </source>
</reference>
<evidence type="ECO:0000259" key="6">
    <source>
        <dbReference type="PROSITE" id="PS00498"/>
    </source>
</evidence>
<dbReference type="InterPro" id="IPR008922">
    <property type="entry name" value="Di-copper_centre_dom_sf"/>
</dbReference>
<evidence type="ECO:0000256" key="4">
    <source>
        <dbReference type="ARBA" id="ARBA00023157"/>
    </source>
</evidence>
<keyword evidence="4" id="KW-1015">Disulfide bond</keyword>
<comment type="caution">
    <text evidence="7">The sequence shown here is derived from an EMBL/GenBank/DDBJ whole genome shotgun (WGS) entry which is preliminary data.</text>
</comment>
<dbReference type="InterPro" id="IPR005203">
    <property type="entry name" value="Hemocyanin_C"/>
</dbReference>
<dbReference type="PANTHER" id="PTHR11511">
    <property type="entry name" value="LARVAL STORAGE PROTEIN/PHENOLOXIDASE"/>
    <property type="match status" value="1"/>
</dbReference>
<evidence type="ECO:0000256" key="1">
    <source>
        <dbReference type="ARBA" id="ARBA00004613"/>
    </source>
</evidence>
<dbReference type="InterPro" id="IPR013788">
    <property type="entry name" value="Hemocyanin/hexamerin"/>
</dbReference>
<dbReference type="PROSITE" id="PS00210">
    <property type="entry name" value="HEMOCYANIN_2"/>
    <property type="match status" value="1"/>
</dbReference>
<dbReference type="InterPro" id="IPR014756">
    <property type="entry name" value="Ig_E-set"/>
</dbReference>
<comment type="subcellular location">
    <subcellularLocation>
        <location evidence="1">Secreted</location>
    </subcellularLocation>
</comment>
<dbReference type="GO" id="GO:0046872">
    <property type="term" value="F:metal ion binding"/>
    <property type="evidence" value="ECO:0007669"/>
    <property type="project" value="UniProtKB-KW"/>
</dbReference>
<evidence type="ECO:0000256" key="5">
    <source>
        <dbReference type="SAM" id="MobiDB-lite"/>
    </source>
</evidence>
<dbReference type="PRINTS" id="PR00187">
    <property type="entry name" value="HAEMOCYANIN"/>
</dbReference>
<dbReference type="AlphaFoldDB" id="A0A9N8VTA4"/>
<keyword evidence="3" id="KW-0479">Metal-binding</keyword>
<dbReference type="InterPro" id="IPR037020">
    <property type="entry name" value="Hemocyanin_C_sf"/>
</dbReference>
<name>A0A9N8VTA4_9GLOM</name>
<dbReference type="InterPro" id="IPR000896">
    <property type="entry name" value="Hemocyanin/hexamerin_mid_dom"/>
</dbReference>
<dbReference type="Gene3D" id="2.60.40.1520">
    <property type="entry name" value="Hemocyanin, C-terminal domain"/>
    <property type="match status" value="1"/>
</dbReference>
<proteinExistence type="predicted"/>
<sequence length="626" mass="71363">MNFKKLYESNPLQKKFADILFERADEPATESSWSTFSEKDALVEDELLRSYYRLADANKSTSVKSVLDQAEKDVKSKDPRLVHHTLMKFASTYPDAKALRLRVPPLIRRAPKSTKPRRRPTVLAPGPMIGVPGKTPENLEDLIEYWREDPNLNEHHEKWHLVYGKNRVDDPNSVERLSVGLAEVIPLENYLDPIPEGYDAEDVAGFGSRAANLTLRDIPNFSTVQNLADARDRLVKTIDQGYFDDLTNSKSIKTEGSIDSLDLLAVAIEAGITDQTYKNYDAAVWGTNYVAFHNIGHIMIAFIKEGVIGDNKTACRDPVFYRWHKYVDDLFVRYQSKLPANNYNDAPNVVIHSQDVAIVFKDKIDPLKGLTKRVDIEKAAQTWGETHFDHLSKHDVGCLETKIKTRKLQLDGEEQETEIQYLFPREWYYFFRDVDVTFRVFIVPTQYEKQFERYIEVDKFPKTLKAHSKTVIARDCDRSSVVAQPPRKLAADLDDNADPETFEDIAEDVDNNPNYVGFNDYCECGWPFHLVLPRGNPNGMPFKLVVFLSSGELDKIDAGKKCGSLSFCGSQELAGKYPDKKEMGYPFNRPLKNGNLRDTFGHLKNVAIKEIKIKNVADFPEFTKAA</sequence>
<evidence type="ECO:0000256" key="2">
    <source>
        <dbReference type="ARBA" id="ARBA00022525"/>
    </source>
</evidence>
<dbReference type="Gene3D" id="1.10.1280.10">
    <property type="entry name" value="Di-copper center containing domain from catechol oxidase"/>
    <property type="match status" value="2"/>
</dbReference>
<dbReference type="GO" id="GO:0005576">
    <property type="term" value="C:extracellular region"/>
    <property type="evidence" value="ECO:0007669"/>
    <property type="project" value="UniProtKB-SubCell"/>
</dbReference>
<dbReference type="Pfam" id="PF00372">
    <property type="entry name" value="Hemocyanin_M"/>
    <property type="match status" value="1"/>
</dbReference>
<keyword evidence="2" id="KW-0964">Secreted</keyword>
<dbReference type="GO" id="GO:0016491">
    <property type="term" value="F:oxidoreductase activity"/>
    <property type="evidence" value="ECO:0007669"/>
    <property type="project" value="InterPro"/>
</dbReference>
<dbReference type="PANTHER" id="PTHR11511:SF4">
    <property type="entry name" value="PHENOLOXIDASE 2-RELATED"/>
    <property type="match status" value="1"/>
</dbReference>
<feature type="region of interest" description="Disordered" evidence="5">
    <location>
        <begin position="111"/>
        <end position="134"/>
    </location>
</feature>
<dbReference type="InterPro" id="IPR002227">
    <property type="entry name" value="Tyrosinase_Cu-bd"/>
</dbReference>
<feature type="compositionally biased region" description="Basic residues" evidence="5">
    <location>
        <begin position="111"/>
        <end position="120"/>
    </location>
</feature>
<evidence type="ECO:0000256" key="3">
    <source>
        <dbReference type="ARBA" id="ARBA00022723"/>
    </source>
</evidence>
<dbReference type="SUPFAM" id="SSF81296">
    <property type="entry name" value="E set domains"/>
    <property type="match status" value="1"/>
</dbReference>
<evidence type="ECO:0000313" key="8">
    <source>
        <dbReference type="Proteomes" id="UP000789706"/>
    </source>
</evidence>
<protein>
    <submittedName>
        <fullName evidence="7">11409_t:CDS:1</fullName>
    </submittedName>
</protein>
<dbReference type="SUPFAM" id="SSF48056">
    <property type="entry name" value="Di-copper centre-containing domain"/>
    <property type="match status" value="1"/>
</dbReference>
<dbReference type="OrthoDB" id="8119704at2759"/>
<dbReference type="EMBL" id="CAJVPK010000147">
    <property type="protein sequence ID" value="CAG8459805.1"/>
    <property type="molecule type" value="Genomic_DNA"/>
</dbReference>